<dbReference type="Proteomes" id="UP000073601">
    <property type="component" value="Unassembled WGS sequence"/>
</dbReference>
<dbReference type="EC" id="1.-.-.-" evidence="1"/>
<evidence type="ECO:0000313" key="2">
    <source>
        <dbReference type="Proteomes" id="UP000073601"/>
    </source>
</evidence>
<gene>
    <name evidence="1" type="ORF">GMA8713_01633</name>
</gene>
<dbReference type="PANTHER" id="PTHR43431">
    <property type="entry name" value="OXIDOREDUCTASE, SHORT CHAIN DEHYDROGENASE/REDUCTASE FAMILY (AFU_ORTHOLOGUE AFUA_5G14000)"/>
    <property type="match status" value="1"/>
</dbReference>
<name>A0A128F243_9GAMM</name>
<dbReference type="Gene3D" id="3.40.50.720">
    <property type="entry name" value="NAD(P)-binding Rossmann-like Domain"/>
    <property type="match status" value="1"/>
</dbReference>
<dbReference type="PANTHER" id="PTHR43431:SF7">
    <property type="entry name" value="OXIDOREDUCTASE, SHORT CHAIN DEHYDROGENASE_REDUCTASE FAMILY (AFU_ORTHOLOGUE AFUA_5G14000)"/>
    <property type="match status" value="1"/>
</dbReference>
<dbReference type="RefSeq" id="WP_062707711.1">
    <property type="nucleotide sequence ID" value="NZ_CAWRCI010000011.1"/>
</dbReference>
<proteinExistence type="predicted"/>
<dbReference type="InterPro" id="IPR002347">
    <property type="entry name" value="SDR_fam"/>
</dbReference>
<keyword evidence="2" id="KW-1185">Reference proteome</keyword>
<dbReference type="GO" id="GO:0016491">
    <property type="term" value="F:oxidoreductase activity"/>
    <property type="evidence" value="ECO:0007669"/>
    <property type="project" value="UniProtKB-KW"/>
</dbReference>
<dbReference type="AlphaFoldDB" id="A0A128F243"/>
<dbReference type="OrthoDB" id="5513072at2"/>
<dbReference type="PRINTS" id="PR00081">
    <property type="entry name" value="GDHRDH"/>
</dbReference>
<dbReference type="InterPro" id="IPR036291">
    <property type="entry name" value="NAD(P)-bd_dom_sf"/>
</dbReference>
<dbReference type="EMBL" id="FIZY01000011">
    <property type="protein sequence ID" value="CZF80872.1"/>
    <property type="molecule type" value="Genomic_DNA"/>
</dbReference>
<organism evidence="1 2">
    <name type="scientific">Grimontia marina</name>
    <dbReference type="NCBI Taxonomy" id="646534"/>
    <lineage>
        <taxon>Bacteria</taxon>
        <taxon>Pseudomonadati</taxon>
        <taxon>Pseudomonadota</taxon>
        <taxon>Gammaproteobacteria</taxon>
        <taxon>Vibrionales</taxon>
        <taxon>Vibrionaceae</taxon>
        <taxon>Grimontia</taxon>
    </lineage>
</organism>
<dbReference type="Pfam" id="PF00106">
    <property type="entry name" value="adh_short"/>
    <property type="match status" value="1"/>
</dbReference>
<accession>A0A128F243</accession>
<evidence type="ECO:0000313" key="1">
    <source>
        <dbReference type="EMBL" id="CZF80872.1"/>
    </source>
</evidence>
<keyword evidence="1" id="KW-0560">Oxidoreductase</keyword>
<reference evidence="2" key="1">
    <citation type="submission" date="2016-02" db="EMBL/GenBank/DDBJ databases">
        <authorList>
            <person name="Rodrigo-Torres Lidia"/>
            <person name="Arahal R.David."/>
        </authorList>
    </citation>
    <scope>NUCLEOTIDE SEQUENCE [LARGE SCALE GENOMIC DNA]</scope>
    <source>
        <strain evidence="2">CECT 8713</strain>
    </source>
</reference>
<dbReference type="SUPFAM" id="SSF51735">
    <property type="entry name" value="NAD(P)-binding Rossmann-fold domains"/>
    <property type="match status" value="1"/>
</dbReference>
<protein>
    <submittedName>
        <fullName evidence="1">Putative oxidoreductase</fullName>
        <ecNumber evidence="1">1.-.-.-</ecNumber>
    </submittedName>
</protein>
<sequence>MTTSKGKPLAVIAGYGEGLGEAIKHTFENDGFQVVTISRSEGMIIADTTDANEINRAFAQIDALYGTPEVVICNTAMLTIDRFFSTTATRFEETWRTSVMSLFNIAQAVIPMMIKQGGGTLLVTGATAGIRGSKNFSAFSSAKFALRGLTQSLAREFQAQRIHVSHVVIDGILWSPKSRERFPALRRETAIEPNDAAGVYLNLTKQPASAWTQEIDIRPYSETF</sequence>